<dbReference type="PANTHER" id="PTHR43877">
    <property type="entry name" value="AMINOALKYLPHOSPHONATE N-ACETYLTRANSFERASE-RELATED-RELATED"/>
    <property type="match status" value="1"/>
</dbReference>
<reference evidence="5" key="2">
    <citation type="submission" date="2023-11" db="EMBL/GenBank/DDBJ databases">
        <title>MicrobeMod: A computational toolkit for identifying prokaryotic methylation and restriction-modification with nanopore sequencing.</title>
        <authorList>
            <person name="Crits-Christoph A."/>
            <person name="Kang S.C."/>
            <person name="Lee H."/>
            <person name="Ostrov N."/>
        </authorList>
    </citation>
    <scope>NUCLEOTIDE SEQUENCE</scope>
    <source>
        <strain evidence="5">ATCC 51242</strain>
    </source>
</reference>
<dbReference type="CDD" id="cd04301">
    <property type="entry name" value="NAT_SF"/>
    <property type="match status" value="1"/>
</dbReference>
<dbReference type="Gene3D" id="3.40.630.30">
    <property type="match status" value="1"/>
</dbReference>
<keyword evidence="2" id="KW-0012">Acyltransferase</keyword>
<organism evidence="4 6">
    <name type="scientific">Rubrobacter radiotolerans</name>
    <name type="common">Arthrobacter radiotolerans</name>
    <dbReference type="NCBI Taxonomy" id="42256"/>
    <lineage>
        <taxon>Bacteria</taxon>
        <taxon>Bacillati</taxon>
        <taxon>Actinomycetota</taxon>
        <taxon>Rubrobacteria</taxon>
        <taxon>Rubrobacterales</taxon>
        <taxon>Rubrobacteraceae</taxon>
        <taxon>Rubrobacter</taxon>
    </lineage>
</organism>
<dbReference type="Proteomes" id="UP001281130">
    <property type="component" value="Unassembled WGS sequence"/>
</dbReference>
<sequence>MRDFALRPATQEDLPFLREMLYEAVHWPPERGEKPPPEEVFSAPEMRRYLEGWGRPGDAGFIAVAGGGERVGAAWRRLMTAREPGYGFVDERTPEVAVAVAPEARGRGVGSALVEALISSARLSGCEALSLSVDDRDNRAVSLYRRLGFRTVEERESDALMKLDLKQSD</sequence>
<reference evidence="4 6" key="1">
    <citation type="submission" date="2014-03" db="EMBL/GenBank/DDBJ databases">
        <title>Complete genome sequence of the Radio-Resistant Rubrobacter radiotolerans RSPS-4.</title>
        <authorList>
            <person name="Egas C.C."/>
            <person name="Barroso C.C."/>
            <person name="Froufe H.J.C."/>
            <person name="Pacheco J.J."/>
            <person name="Albuquerque L.L."/>
            <person name="da Costa M.M.S."/>
        </authorList>
    </citation>
    <scope>NUCLEOTIDE SEQUENCE [LARGE SCALE GENOMIC DNA]</scope>
    <source>
        <strain evidence="4 6">RSPS-4</strain>
    </source>
</reference>
<dbReference type="RefSeq" id="WP_038682820.1">
    <property type="nucleotide sequence ID" value="NZ_CP007514.1"/>
</dbReference>
<dbReference type="GO" id="GO:0016747">
    <property type="term" value="F:acyltransferase activity, transferring groups other than amino-acyl groups"/>
    <property type="evidence" value="ECO:0007669"/>
    <property type="project" value="InterPro"/>
</dbReference>
<evidence type="ECO:0000259" key="3">
    <source>
        <dbReference type="PROSITE" id="PS51186"/>
    </source>
</evidence>
<accession>A0A023X563</accession>
<dbReference type="SUPFAM" id="SSF55729">
    <property type="entry name" value="Acyl-CoA N-acyltransferases (Nat)"/>
    <property type="match status" value="1"/>
</dbReference>
<name>A0A023X563_RUBRA</name>
<dbReference type="EMBL" id="JAWXXX010000001">
    <property type="protein sequence ID" value="MDX5894982.1"/>
    <property type="molecule type" value="Genomic_DNA"/>
</dbReference>
<evidence type="ECO:0000256" key="2">
    <source>
        <dbReference type="ARBA" id="ARBA00023315"/>
    </source>
</evidence>
<evidence type="ECO:0000313" key="5">
    <source>
        <dbReference type="EMBL" id="MDX5894982.1"/>
    </source>
</evidence>
<dbReference type="eggNOG" id="COG0456">
    <property type="taxonomic scope" value="Bacteria"/>
</dbReference>
<dbReference type="PROSITE" id="PS51186">
    <property type="entry name" value="GNAT"/>
    <property type="match status" value="1"/>
</dbReference>
<dbReference type="STRING" id="42256.RradSPS_2294"/>
<evidence type="ECO:0000313" key="4">
    <source>
        <dbReference type="EMBL" id="AHY47577.1"/>
    </source>
</evidence>
<proteinExistence type="predicted"/>
<keyword evidence="1 4" id="KW-0808">Transferase</keyword>
<dbReference type="InterPro" id="IPR050832">
    <property type="entry name" value="Bact_Acetyltransf"/>
</dbReference>
<dbReference type="InterPro" id="IPR000182">
    <property type="entry name" value="GNAT_dom"/>
</dbReference>
<dbReference type="Proteomes" id="UP000025229">
    <property type="component" value="Chromosome"/>
</dbReference>
<feature type="domain" description="N-acetyltransferase" evidence="3">
    <location>
        <begin position="4"/>
        <end position="166"/>
    </location>
</feature>
<dbReference type="AlphaFoldDB" id="A0A023X563"/>
<protein>
    <submittedName>
        <fullName evidence="4 5">Acetyltransferase</fullName>
    </submittedName>
</protein>
<dbReference type="EMBL" id="CP007514">
    <property type="protein sequence ID" value="AHY47577.1"/>
    <property type="molecule type" value="Genomic_DNA"/>
</dbReference>
<keyword evidence="6" id="KW-1185">Reference proteome</keyword>
<gene>
    <name evidence="4" type="ORF">RradSPS_2294</name>
    <name evidence="5" type="ORF">SIL72_13225</name>
</gene>
<dbReference type="Pfam" id="PF00583">
    <property type="entry name" value="Acetyltransf_1"/>
    <property type="match status" value="1"/>
</dbReference>
<dbReference type="KEGG" id="rrd:RradSPS_2294"/>
<dbReference type="InterPro" id="IPR016181">
    <property type="entry name" value="Acyl_CoA_acyltransferase"/>
</dbReference>
<dbReference type="PANTHER" id="PTHR43877:SF2">
    <property type="entry name" value="AMINOALKYLPHOSPHONATE N-ACETYLTRANSFERASE-RELATED"/>
    <property type="match status" value="1"/>
</dbReference>
<evidence type="ECO:0000256" key="1">
    <source>
        <dbReference type="ARBA" id="ARBA00022679"/>
    </source>
</evidence>
<evidence type="ECO:0000313" key="6">
    <source>
        <dbReference type="Proteomes" id="UP000025229"/>
    </source>
</evidence>
<dbReference type="HOGENOM" id="CLU_107134_1_0_11"/>